<protein>
    <recommendedName>
        <fullName evidence="1">Tc1-like transposase DDE domain-containing protein</fullName>
    </recommendedName>
</protein>
<proteinExistence type="predicted"/>
<dbReference type="VEuPathDB" id="FungiDB:H257_18292"/>
<dbReference type="InterPro" id="IPR009057">
    <property type="entry name" value="Homeodomain-like_sf"/>
</dbReference>
<dbReference type="InterPro" id="IPR038717">
    <property type="entry name" value="Tc1-like_DDE_dom"/>
</dbReference>
<dbReference type="Pfam" id="PF13358">
    <property type="entry name" value="DDE_3"/>
    <property type="match status" value="1"/>
</dbReference>
<dbReference type="InterPro" id="IPR047655">
    <property type="entry name" value="Transpos_IS630-like"/>
</dbReference>
<name>A0A6A4Z251_APHAT</name>
<accession>A0A6A4Z251</accession>
<dbReference type="AlphaFoldDB" id="A0A6A4Z251"/>
<gene>
    <name evidence="2" type="ORF">AaE_015371</name>
</gene>
<dbReference type="EMBL" id="VJMI01020752">
    <property type="protein sequence ID" value="KAF0703450.1"/>
    <property type="molecule type" value="Genomic_DNA"/>
</dbReference>
<feature type="domain" description="Tc1-like transposase DDE" evidence="1">
    <location>
        <begin position="152"/>
        <end position="295"/>
    </location>
</feature>
<dbReference type="PANTHER" id="PTHR46564">
    <property type="entry name" value="TRANSPOSASE"/>
    <property type="match status" value="1"/>
</dbReference>
<evidence type="ECO:0000313" key="2">
    <source>
        <dbReference type="EMBL" id="KAF0703450.1"/>
    </source>
</evidence>
<dbReference type="PANTHER" id="PTHR46564:SF1">
    <property type="entry name" value="TRANSPOSASE"/>
    <property type="match status" value="1"/>
</dbReference>
<dbReference type="Proteomes" id="UP000469452">
    <property type="component" value="Unassembled WGS sequence"/>
</dbReference>
<evidence type="ECO:0000313" key="3">
    <source>
        <dbReference type="Proteomes" id="UP000469452"/>
    </source>
</evidence>
<dbReference type="SUPFAM" id="SSF46689">
    <property type="entry name" value="Homeodomain-like"/>
    <property type="match status" value="1"/>
</dbReference>
<dbReference type="InterPro" id="IPR036397">
    <property type="entry name" value="RNaseH_sf"/>
</dbReference>
<dbReference type="NCBIfam" id="NF033545">
    <property type="entry name" value="transpos_IS630"/>
    <property type="match status" value="1"/>
</dbReference>
<dbReference type="GO" id="GO:0003676">
    <property type="term" value="F:nucleic acid binding"/>
    <property type="evidence" value="ECO:0007669"/>
    <property type="project" value="InterPro"/>
</dbReference>
<evidence type="ECO:0000259" key="1">
    <source>
        <dbReference type="Pfam" id="PF13358"/>
    </source>
</evidence>
<reference evidence="2 3" key="1">
    <citation type="submission" date="2019-06" db="EMBL/GenBank/DDBJ databases">
        <title>Genomics analysis of Aphanomyces spp. identifies a new class of oomycete effector associated with host adaptation.</title>
        <authorList>
            <person name="Gaulin E."/>
        </authorList>
    </citation>
    <scope>NUCLEOTIDE SEQUENCE [LARGE SCALE GENOMIC DNA]</scope>
    <source>
        <strain evidence="2 3">E</strain>
    </source>
</reference>
<comment type="caution">
    <text evidence="2">The sequence shown here is derived from an EMBL/GenBank/DDBJ whole genome shotgun (WGS) entry which is preliminary data.</text>
</comment>
<dbReference type="Gene3D" id="3.30.420.10">
    <property type="entry name" value="Ribonuclease H-like superfamily/Ribonuclease H"/>
    <property type="match status" value="1"/>
</dbReference>
<organism evidence="2 3">
    <name type="scientific">Aphanomyces astaci</name>
    <name type="common">Crayfish plague agent</name>
    <dbReference type="NCBI Taxonomy" id="112090"/>
    <lineage>
        <taxon>Eukaryota</taxon>
        <taxon>Sar</taxon>
        <taxon>Stramenopiles</taxon>
        <taxon>Oomycota</taxon>
        <taxon>Saprolegniomycetes</taxon>
        <taxon>Saprolegniales</taxon>
        <taxon>Verrucalvaceae</taxon>
        <taxon>Aphanomyces</taxon>
    </lineage>
</organism>
<sequence length="360" mass="41895">MSAIESVVARHASSNTVMHCLYGYFFLGIKKSRLAVIYRKDEKTIANWVQRYNDTGTYSRKNAPQTRRFQQYQKEWLIAYYQGQPLSFLDEAKEAFLRKFQQSISISHVWTIIHEYGMTWKVLERRAIQINQQDICRFVAEVDSIHWSQRNIVFLDEISFDNRGMLRKRGYSMRGEKIVFRGEFNRKPRVSLLCFIGADGLLDYYDTEGTFDRATFVRCCTLFAHSGLVAIHPGGNSVWILDGAKIHCHAEIVMYLREIGIVPIFLPAYCPFYNPIEYFFGYLKKSFQRNYAECRTEQSLILFVVRIMSKMKYLDMSKVLAHCGWLSTGRFDPCKGLQHGKVRLGDVSIDTSDLGFNEAQ</sequence>